<name>A0A8J6B290_ELECQ</name>
<comment type="caution">
    <text evidence="1">The sequence shown here is derived from an EMBL/GenBank/DDBJ whole genome shotgun (WGS) entry which is preliminary data.</text>
</comment>
<keyword evidence="2" id="KW-1185">Reference proteome</keyword>
<sequence>MTPGPSRSDQRSAAASSICPCVSFTVINGSTCQPLLSLGLCFVLFGQLHVFGSSDSCYRGFRDSGHTLSQRI</sequence>
<gene>
    <name evidence="1" type="ORF">GDO78_023152</name>
</gene>
<dbReference type="Proteomes" id="UP000770717">
    <property type="component" value="Unassembled WGS sequence"/>
</dbReference>
<protein>
    <submittedName>
        <fullName evidence="1">Uncharacterized protein</fullName>
    </submittedName>
</protein>
<accession>A0A8J6B290</accession>
<evidence type="ECO:0000313" key="1">
    <source>
        <dbReference type="EMBL" id="KAG9462782.1"/>
    </source>
</evidence>
<evidence type="ECO:0000313" key="2">
    <source>
        <dbReference type="Proteomes" id="UP000770717"/>
    </source>
</evidence>
<proteinExistence type="predicted"/>
<reference evidence="1" key="1">
    <citation type="thesis" date="2020" institute="ProQuest LLC" country="789 East Eisenhower Parkway, Ann Arbor, MI, USA">
        <title>Comparative Genomics and Chromosome Evolution.</title>
        <authorList>
            <person name="Mudd A.B."/>
        </authorList>
    </citation>
    <scope>NUCLEOTIDE SEQUENCE</scope>
    <source>
        <strain evidence="1">HN-11 Male</strain>
        <tissue evidence="1">Kidney and liver</tissue>
    </source>
</reference>
<organism evidence="1 2">
    <name type="scientific">Eleutherodactylus coqui</name>
    <name type="common">Puerto Rican coqui</name>
    <dbReference type="NCBI Taxonomy" id="57060"/>
    <lineage>
        <taxon>Eukaryota</taxon>
        <taxon>Metazoa</taxon>
        <taxon>Chordata</taxon>
        <taxon>Craniata</taxon>
        <taxon>Vertebrata</taxon>
        <taxon>Euteleostomi</taxon>
        <taxon>Amphibia</taxon>
        <taxon>Batrachia</taxon>
        <taxon>Anura</taxon>
        <taxon>Neobatrachia</taxon>
        <taxon>Hyloidea</taxon>
        <taxon>Eleutherodactylidae</taxon>
        <taxon>Eleutherodactylinae</taxon>
        <taxon>Eleutherodactylus</taxon>
        <taxon>Eleutherodactylus</taxon>
    </lineage>
</organism>
<dbReference type="EMBL" id="WNTK01009560">
    <property type="protein sequence ID" value="KAG9462782.1"/>
    <property type="molecule type" value="Genomic_DNA"/>
</dbReference>
<dbReference type="AlphaFoldDB" id="A0A8J6B290"/>